<name>A0AAP0HIP9_9MAGN</name>
<keyword evidence="2" id="KW-0806">Transcription termination</keyword>
<dbReference type="Proteomes" id="UP001417504">
    <property type="component" value="Unassembled WGS sequence"/>
</dbReference>
<proteinExistence type="inferred from homology"/>
<keyword evidence="3" id="KW-0809">Transit peptide</keyword>
<comment type="caution">
    <text evidence="4">The sequence shown here is derived from an EMBL/GenBank/DDBJ whole genome shotgun (WGS) entry which is preliminary data.</text>
</comment>
<keyword evidence="2" id="KW-0804">Transcription</keyword>
<dbReference type="GO" id="GO:0003676">
    <property type="term" value="F:nucleic acid binding"/>
    <property type="evidence" value="ECO:0007669"/>
    <property type="project" value="InterPro"/>
</dbReference>
<evidence type="ECO:0000256" key="2">
    <source>
        <dbReference type="ARBA" id="ARBA00022472"/>
    </source>
</evidence>
<evidence type="ECO:0000313" key="4">
    <source>
        <dbReference type="EMBL" id="KAK9085846.1"/>
    </source>
</evidence>
<dbReference type="EMBL" id="JBBNAE010000011">
    <property type="protein sequence ID" value="KAK9085846.1"/>
    <property type="molecule type" value="Genomic_DNA"/>
</dbReference>
<dbReference type="Pfam" id="PF02536">
    <property type="entry name" value="mTERF"/>
    <property type="match status" value="2"/>
</dbReference>
<dbReference type="InterPro" id="IPR003690">
    <property type="entry name" value="MTERF"/>
</dbReference>
<dbReference type="InterPro" id="IPR038538">
    <property type="entry name" value="MTERF_sf"/>
</dbReference>
<sequence length="395" mass="45529">MMFRSFNSHVFQIRNNYVVVLQNLQNPSLLRFISQISEPNHVPQSEATTAVDFLINSCGLSMEKANSVVKKINHPNFKTQNPNSVLDYLKSIGFSKTHIAKLISTYPALLFSSVERTLKPKLHLFKERGFSDALIADLMVFRPTVFFRGLKSQIIPSLECIKSFVQTDENVVRVVKRSFYMLTNSPGSRFQPNVCILRECNVPDSRIAHLIMSQPNILQLKAVALKEAIDKVKELGFQPEMRMFTVALHAVCSMSKSTWDRKVKLLKEWGWSDEQIVYGFKKAPLFMACSEKKMNLVLDYFLKTLKWDASVLSENPICLSYSLKMRVMPRVKVYKILMENKVPITEKELLNMFFMTEERFLKNVVVKYKDFLPDFYKSCKGDVEKGRLGTKISID</sequence>
<dbReference type="GO" id="GO:0006353">
    <property type="term" value="P:DNA-templated transcription termination"/>
    <property type="evidence" value="ECO:0007669"/>
    <property type="project" value="UniProtKB-KW"/>
</dbReference>
<dbReference type="FunFam" id="1.25.70.10:FF:000001">
    <property type="entry name" value="Mitochondrial transcription termination factor-like"/>
    <property type="match status" value="1"/>
</dbReference>
<keyword evidence="5" id="KW-1185">Reference proteome</keyword>
<gene>
    <name evidence="4" type="ORF">Sjap_026257</name>
</gene>
<dbReference type="PANTHER" id="PTHR13068:SF236">
    <property type="entry name" value="OS02G0749800 PROTEIN"/>
    <property type="match status" value="1"/>
</dbReference>
<evidence type="ECO:0000256" key="1">
    <source>
        <dbReference type="ARBA" id="ARBA00007692"/>
    </source>
</evidence>
<dbReference type="SMART" id="SM00733">
    <property type="entry name" value="Mterf"/>
    <property type="match status" value="8"/>
</dbReference>
<evidence type="ECO:0000256" key="3">
    <source>
        <dbReference type="ARBA" id="ARBA00022946"/>
    </source>
</evidence>
<organism evidence="4 5">
    <name type="scientific">Stephania japonica</name>
    <dbReference type="NCBI Taxonomy" id="461633"/>
    <lineage>
        <taxon>Eukaryota</taxon>
        <taxon>Viridiplantae</taxon>
        <taxon>Streptophyta</taxon>
        <taxon>Embryophyta</taxon>
        <taxon>Tracheophyta</taxon>
        <taxon>Spermatophyta</taxon>
        <taxon>Magnoliopsida</taxon>
        <taxon>Ranunculales</taxon>
        <taxon>Menispermaceae</taxon>
        <taxon>Menispermoideae</taxon>
        <taxon>Cissampelideae</taxon>
        <taxon>Stephania</taxon>
    </lineage>
</organism>
<protein>
    <submittedName>
        <fullName evidence="4">Uncharacterized protein</fullName>
    </submittedName>
</protein>
<dbReference type="AlphaFoldDB" id="A0AAP0HIP9"/>
<evidence type="ECO:0000313" key="5">
    <source>
        <dbReference type="Proteomes" id="UP001417504"/>
    </source>
</evidence>
<reference evidence="4 5" key="1">
    <citation type="submission" date="2024-01" db="EMBL/GenBank/DDBJ databases">
        <title>Genome assemblies of Stephania.</title>
        <authorList>
            <person name="Yang L."/>
        </authorList>
    </citation>
    <scope>NUCLEOTIDE SEQUENCE [LARGE SCALE GENOMIC DNA]</scope>
    <source>
        <strain evidence="4">QJT</strain>
        <tissue evidence="4">Leaf</tissue>
    </source>
</reference>
<keyword evidence="2" id="KW-0805">Transcription regulation</keyword>
<comment type="similarity">
    <text evidence="1">Belongs to the mTERF family.</text>
</comment>
<dbReference type="Gene3D" id="1.25.70.10">
    <property type="entry name" value="Transcription termination factor 3, mitochondrial"/>
    <property type="match status" value="1"/>
</dbReference>
<accession>A0AAP0HIP9</accession>
<dbReference type="PANTHER" id="PTHR13068">
    <property type="entry name" value="CGI-12 PROTEIN-RELATED"/>
    <property type="match status" value="1"/>
</dbReference>